<evidence type="ECO:0000313" key="2">
    <source>
        <dbReference type="EMBL" id="MCG2614709.1"/>
    </source>
</evidence>
<accession>A0ABS9KQW8</accession>
<dbReference type="RefSeq" id="WP_237871386.1">
    <property type="nucleotide sequence ID" value="NZ_JAKLTR010000005.1"/>
</dbReference>
<dbReference type="Gene3D" id="1.20.120.450">
    <property type="entry name" value="dinb family like domain"/>
    <property type="match status" value="1"/>
</dbReference>
<evidence type="ECO:0000313" key="3">
    <source>
        <dbReference type="Proteomes" id="UP001165367"/>
    </source>
</evidence>
<organism evidence="2 3">
    <name type="scientific">Terrimonas ginsenosidimutans</name>
    <dbReference type="NCBI Taxonomy" id="2908004"/>
    <lineage>
        <taxon>Bacteria</taxon>
        <taxon>Pseudomonadati</taxon>
        <taxon>Bacteroidota</taxon>
        <taxon>Chitinophagia</taxon>
        <taxon>Chitinophagales</taxon>
        <taxon>Chitinophagaceae</taxon>
        <taxon>Terrimonas</taxon>
    </lineage>
</organism>
<dbReference type="EMBL" id="JAKLTR010000005">
    <property type="protein sequence ID" value="MCG2614709.1"/>
    <property type="molecule type" value="Genomic_DNA"/>
</dbReference>
<dbReference type="Pfam" id="PF12867">
    <property type="entry name" value="DinB_2"/>
    <property type="match status" value="1"/>
</dbReference>
<proteinExistence type="predicted"/>
<dbReference type="Proteomes" id="UP001165367">
    <property type="component" value="Unassembled WGS sequence"/>
</dbReference>
<dbReference type="InterPro" id="IPR024775">
    <property type="entry name" value="DinB-like"/>
</dbReference>
<reference evidence="2" key="1">
    <citation type="submission" date="2022-01" db="EMBL/GenBank/DDBJ databases">
        <authorList>
            <person name="Jo J.-H."/>
            <person name="Im W.-T."/>
        </authorList>
    </citation>
    <scope>NUCLEOTIDE SEQUENCE</scope>
    <source>
        <strain evidence="2">NA20</strain>
    </source>
</reference>
<name>A0ABS9KQW8_9BACT</name>
<gene>
    <name evidence="2" type="ORF">LZZ85_10470</name>
</gene>
<keyword evidence="3" id="KW-1185">Reference proteome</keyword>
<feature type="domain" description="DinB-like" evidence="1">
    <location>
        <begin position="15"/>
        <end position="177"/>
    </location>
</feature>
<protein>
    <submittedName>
        <fullName evidence="2">DinB family protein</fullName>
    </submittedName>
</protein>
<dbReference type="SUPFAM" id="SSF109854">
    <property type="entry name" value="DinB/YfiT-like putative metalloenzymes"/>
    <property type="match status" value="1"/>
</dbReference>
<sequence length="197" mass="22341">MKLFNSNTLIDQLQANTRQLIATATFLKNEDPGVLLQQPGPGKWSVIQVLEHLNSYSDYYLPALQTGLSKNAPATLDFKSGWLGNYFTNSMLPKEGEVRNKMKAPKNHRPSFHADAKPVIEKFLQQQHQLLGLLEIARQKNIGKIRIPISLAKFIKLKAGDTFRFLIAHEQRHFVQIRNTIEAVTGVDKSQHLNWSA</sequence>
<dbReference type="InterPro" id="IPR034660">
    <property type="entry name" value="DinB/YfiT-like"/>
</dbReference>
<comment type="caution">
    <text evidence="2">The sequence shown here is derived from an EMBL/GenBank/DDBJ whole genome shotgun (WGS) entry which is preliminary data.</text>
</comment>
<evidence type="ECO:0000259" key="1">
    <source>
        <dbReference type="Pfam" id="PF12867"/>
    </source>
</evidence>